<evidence type="ECO:0000313" key="2">
    <source>
        <dbReference type="Proteomes" id="UP000704712"/>
    </source>
</evidence>
<evidence type="ECO:0008006" key="3">
    <source>
        <dbReference type="Google" id="ProtNLM"/>
    </source>
</evidence>
<protein>
    <recommendedName>
        <fullName evidence="3">Serine protease family S33</fullName>
    </recommendedName>
</protein>
<comment type="caution">
    <text evidence="1">The sequence shown here is derived from an EMBL/GenBank/DDBJ whole genome shotgun (WGS) entry which is preliminary data.</text>
</comment>
<proteinExistence type="predicted"/>
<dbReference type="EMBL" id="JAACNO010003221">
    <property type="protein sequence ID" value="KAF4127821.1"/>
    <property type="molecule type" value="Genomic_DNA"/>
</dbReference>
<reference evidence="1" key="1">
    <citation type="submission" date="2020-03" db="EMBL/GenBank/DDBJ databases">
        <title>Hybrid Assembly of Korean Phytophthora infestans isolates.</title>
        <authorList>
            <person name="Prokchorchik M."/>
            <person name="Lee Y."/>
            <person name="Seo J."/>
            <person name="Cho J.-H."/>
            <person name="Park Y.-E."/>
            <person name="Jang D.-C."/>
            <person name="Im J.-S."/>
            <person name="Choi J.-G."/>
            <person name="Park H.-J."/>
            <person name="Lee G.-B."/>
            <person name="Lee Y.-G."/>
            <person name="Hong S.-Y."/>
            <person name="Cho K."/>
            <person name="Sohn K.H."/>
        </authorList>
    </citation>
    <scope>NUCLEOTIDE SEQUENCE</scope>
    <source>
        <strain evidence="1">KR_2_A2</strain>
    </source>
</reference>
<organism evidence="1 2">
    <name type="scientific">Phytophthora infestans</name>
    <name type="common">Potato late blight agent</name>
    <name type="synonym">Botrytis infestans</name>
    <dbReference type="NCBI Taxonomy" id="4787"/>
    <lineage>
        <taxon>Eukaryota</taxon>
        <taxon>Sar</taxon>
        <taxon>Stramenopiles</taxon>
        <taxon>Oomycota</taxon>
        <taxon>Peronosporomycetes</taxon>
        <taxon>Peronosporales</taxon>
        <taxon>Peronosporaceae</taxon>
        <taxon>Phytophthora</taxon>
    </lineage>
</organism>
<gene>
    <name evidence="1" type="ORF">GN958_ATG23052</name>
</gene>
<dbReference type="AlphaFoldDB" id="A0A8S9TIF8"/>
<sequence length="150" mass="16082">MQLRYTIAWAMVTTQAFSASKTISKSALNGWYPCSEYTFSDAGSSTGLDAECAVYSAPLCYPEICETPQGVNSKVDVFVKRLPAANPATAANVWMLQGGPGSSSASCKYNSILPALADALLILVMWRFLIRVACSGDGYGDPAREAEWYG</sequence>
<name>A0A8S9TIF8_PHYIN</name>
<dbReference type="Proteomes" id="UP000704712">
    <property type="component" value="Unassembled WGS sequence"/>
</dbReference>
<evidence type="ECO:0000313" key="1">
    <source>
        <dbReference type="EMBL" id="KAF4127821.1"/>
    </source>
</evidence>
<accession>A0A8S9TIF8</accession>